<feature type="domain" description="SAF" evidence="2">
    <location>
        <begin position="45"/>
        <end position="108"/>
    </location>
</feature>
<proteinExistence type="predicted"/>
<dbReference type="Proteomes" id="UP000307380">
    <property type="component" value="Unassembled WGS sequence"/>
</dbReference>
<keyword evidence="1" id="KW-0472">Membrane</keyword>
<organism evidence="3 4">
    <name type="scientific">Orlajensenia flava</name>
    <dbReference type="NCBI Taxonomy" id="2565934"/>
    <lineage>
        <taxon>Bacteria</taxon>
        <taxon>Bacillati</taxon>
        <taxon>Actinomycetota</taxon>
        <taxon>Actinomycetes</taxon>
        <taxon>Micrococcales</taxon>
        <taxon>Microbacteriaceae</taxon>
        <taxon>Orlajensenia</taxon>
    </lineage>
</organism>
<dbReference type="SMART" id="SM00858">
    <property type="entry name" value="SAF"/>
    <property type="match status" value="1"/>
</dbReference>
<feature type="transmembrane region" description="Helical" evidence="1">
    <location>
        <begin position="20"/>
        <end position="41"/>
    </location>
</feature>
<dbReference type="EMBL" id="SSSN01000003">
    <property type="protein sequence ID" value="THG35689.1"/>
    <property type="molecule type" value="Genomic_DNA"/>
</dbReference>
<reference evidence="3 4" key="1">
    <citation type="submission" date="2019-04" db="EMBL/GenBank/DDBJ databases">
        <authorList>
            <person name="Jiang L."/>
        </authorList>
    </citation>
    <scope>NUCLEOTIDE SEQUENCE [LARGE SCALE GENOMIC DNA]</scope>
    <source>
        <strain evidence="3 4">YIM 131861</strain>
    </source>
</reference>
<keyword evidence="1" id="KW-1133">Transmembrane helix</keyword>
<dbReference type="AlphaFoldDB" id="A0A4S4FXD4"/>
<evidence type="ECO:0000313" key="3">
    <source>
        <dbReference type="EMBL" id="THG35689.1"/>
    </source>
</evidence>
<dbReference type="Pfam" id="PF08666">
    <property type="entry name" value="SAF"/>
    <property type="match status" value="1"/>
</dbReference>
<dbReference type="OrthoDB" id="5083100at2"/>
<protein>
    <recommendedName>
        <fullName evidence="2">SAF domain-containing protein</fullName>
    </recommendedName>
</protein>
<evidence type="ECO:0000256" key="1">
    <source>
        <dbReference type="SAM" id="Phobius"/>
    </source>
</evidence>
<evidence type="ECO:0000313" key="4">
    <source>
        <dbReference type="Proteomes" id="UP000307380"/>
    </source>
</evidence>
<sequence>MTTRPSGARAPRSFWIDPRFIVGVLLVAGSVIGVCAIVATVDDTTQVYAARGTLSVGQRIDDSDLVVRSVRLGSAGAQYLAVDDLPDGGFVATRSVLPGELVPTSVVGRASEAGHSTVVVSVDRLPASVVEGSVVDLWAAPATDSSHFGPPAVLVGEATIVATHDSGGLISDARSTTVDVLVPSAKVASVLEAIAGDSAISIVPSAG</sequence>
<comment type="caution">
    <text evidence="3">The sequence shown here is derived from an EMBL/GenBank/DDBJ whole genome shotgun (WGS) entry which is preliminary data.</text>
</comment>
<dbReference type="CDD" id="cd11614">
    <property type="entry name" value="SAF_CpaB_FlgA_like"/>
    <property type="match status" value="1"/>
</dbReference>
<gene>
    <name evidence="3" type="ORF">E6C70_06565</name>
</gene>
<dbReference type="RefSeq" id="WP_136423362.1">
    <property type="nucleotide sequence ID" value="NZ_OZ241748.1"/>
</dbReference>
<keyword evidence="4" id="KW-1185">Reference proteome</keyword>
<name>A0A4S4FXD4_9MICO</name>
<evidence type="ECO:0000259" key="2">
    <source>
        <dbReference type="SMART" id="SM00858"/>
    </source>
</evidence>
<keyword evidence="1" id="KW-0812">Transmembrane</keyword>
<dbReference type="InterPro" id="IPR013974">
    <property type="entry name" value="SAF"/>
</dbReference>
<accession>A0A4S4FXD4</accession>